<organism evidence="2">
    <name type="scientific">Leptosphaeria maculans (strain JN3 / isolate v23.1.3 / race Av1-4-5-6-7-8)</name>
    <name type="common">Blackleg fungus</name>
    <name type="synonym">Phoma lingam</name>
    <dbReference type="NCBI Taxonomy" id="985895"/>
    <lineage>
        <taxon>Eukaryota</taxon>
        <taxon>Fungi</taxon>
        <taxon>Dikarya</taxon>
        <taxon>Ascomycota</taxon>
        <taxon>Pezizomycotina</taxon>
        <taxon>Dothideomycetes</taxon>
        <taxon>Pleosporomycetidae</taxon>
        <taxon>Pleosporales</taxon>
        <taxon>Pleosporineae</taxon>
        <taxon>Leptosphaeriaceae</taxon>
        <taxon>Plenodomus</taxon>
        <taxon>Plenodomus lingam/Leptosphaeria maculans species complex</taxon>
    </lineage>
</organism>
<dbReference type="InParanoid" id="E4ZLX8"/>
<dbReference type="Proteomes" id="UP000002668">
    <property type="component" value="Genome"/>
</dbReference>
<dbReference type="AlphaFoldDB" id="E4ZLX8"/>
<sequence>MVAQRPRTLTRTPNGSECRALTKIDQDVMRSVNFASSPTGLEVYDLAPSHTWRMV</sequence>
<dbReference type="EMBL" id="FP929094">
    <property type="protein sequence ID" value="CBX92808.1"/>
    <property type="molecule type" value="Genomic_DNA"/>
</dbReference>
<gene>
    <name evidence="1" type="ORF">LEMA_uP055140.1</name>
</gene>
<dbReference type="HOGENOM" id="CLU_3032801_0_0_1"/>
<reference evidence="2" key="1">
    <citation type="journal article" date="2011" name="Nat. Commun.">
        <title>Effector diversification within compartments of the Leptosphaeria maculans genome affected by Repeat-Induced Point mutations.</title>
        <authorList>
            <person name="Rouxel T."/>
            <person name="Grandaubert J."/>
            <person name="Hane J.K."/>
            <person name="Hoede C."/>
            <person name="van de Wouw A.P."/>
            <person name="Couloux A."/>
            <person name="Dominguez V."/>
            <person name="Anthouard V."/>
            <person name="Bally P."/>
            <person name="Bourras S."/>
            <person name="Cozijnsen A.J."/>
            <person name="Ciuffetti L.M."/>
            <person name="Degrave A."/>
            <person name="Dilmaghani A."/>
            <person name="Duret L."/>
            <person name="Fudal I."/>
            <person name="Goodwin S.B."/>
            <person name="Gout L."/>
            <person name="Glaser N."/>
            <person name="Linglin J."/>
            <person name="Kema G.H.J."/>
            <person name="Lapalu N."/>
            <person name="Lawrence C.B."/>
            <person name="May K."/>
            <person name="Meyer M."/>
            <person name="Ollivier B."/>
            <person name="Poulain J."/>
            <person name="Schoch C.L."/>
            <person name="Simon A."/>
            <person name="Spatafora J.W."/>
            <person name="Stachowiak A."/>
            <person name="Turgeon B.G."/>
            <person name="Tyler B.M."/>
            <person name="Vincent D."/>
            <person name="Weissenbach J."/>
            <person name="Amselem J."/>
            <person name="Quesneville H."/>
            <person name="Oliver R.P."/>
            <person name="Wincker P."/>
            <person name="Balesdent M.-H."/>
            <person name="Howlett B.J."/>
        </authorList>
    </citation>
    <scope>NUCLEOTIDE SEQUENCE [LARGE SCALE GENOMIC DNA]</scope>
    <source>
        <strain evidence="2">JN3 / isolate v23.1.3 / race Av1-4-5-6-7-8</strain>
    </source>
</reference>
<dbReference type="VEuPathDB" id="FungiDB:LEMA_uP055140.1"/>
<keyword evidence="2" id="KW-1185">Reference proteome</keyword>
<protein>
    <submittedName>
        <fullName evidence="1">Predicted protein</fullName>
    </submittedName>
</protein>
<evidence type="ECO:0000313" key="2">
    <source>
        <dbReference type="Proteomes" id="UP000002668"/>
    </source>
</evidence>
<accession>E4ZLX8</accession>
<name>E4ZLX8_LEPMJ</name>
<proteinExistence type="predicted"/>
<evidence type="ECO:0000313" key="1">
    <source>
        <dbReference type="EMBL" id="CBX92808.1"/>
    </source>
</evidence>